<dbReference type="InterPro" id="IPR024084">
    <property type="entry name" value="IsoPropMal-DH-like_dom"/>
</dbReference>
<comment type="caution">
    <text evidence="8">The sequence shown here is derived from an EMBL/GenBank/DDBJ whole genome shotgun (WGS) entry which is preliminary data.</text>
</comment>
<evidence type="ECO:0000313" key="9">
    <source>
        <dbReference type="Proteomes" id="UP000295258"/>
    </source>
</evidence>
<evidence type="ECO:0000256" key="5">
    <source>
        <dbReference type="ARBA" id="ARBA00023027"/>
    </source>
</evidence>
<reference evidence="8 9" key="1">
    <citation type="submission" date="2019-03" db="EMBL/GenBank/DDBJ databases">
        <title>Draft genome sequences of novel Actinobacteria.</title>
        <authorList>
            <person name="Sahin N."/>
            <person name="Ay H."/>
            <person name="Saygin H."/>
        </authorList>
    </citation>
    <scope>NUCLEOTIDE SEQUENCE [LARGE SCALE GENOMIC DNA]</scope>
    <source>
        <strain evidence="8 9">KC310</strain>
    </source>
</reference>
<dbReference type="PANTHER" id="PTHR43275:SF1">
    <property type="entry name" value="D-MALATE DEHYDROGENASE [DECARBOXYLATING]"/>
    <property type="match status" value="1"/>
</dbReference>
<evidence type="ECO:0000256" key="2">
    <source>
        <dbReference type="ARBA" id="ARBA00001946"/>
    </source>
</evidence>
<keyword evidence="4" id="KW-0560">Oxidoreductase</keyword>
<dbReference type="EMBL" id="SMKO01000005">
    <property type="protein sequence ID" value="TDD11950.1"/>
    <property type="molecule type" value="Genomic_DNA"/>
</dbReference>
<dbReference type="Proteomes" id="UP000295258">
    <property type="component" value="Unassembled WGS sequence"/>
</dbReference>
<evidence type="ECO:0000313" key="8">
    <source>
        <dbReference type="EMBL" id="TDD11950.1"/>
    </source>
</evidence>
<dbReference type="InterPro" id="IPR050501">
    <property type="entry name" value="ICDH/IPMDH"/>
</dbReference>
<protein>
    <recommendedName>
        <fullName evidence="7">Isopropylmalate dehydrogenase-like domain-containing protein</fullName>
    </recommendedName>
</protein>
<keyword evidence="6" id="KW-0464">Manganese</keyword>
<comment type="cofactor">
    <cofactor evidence="1">
        <name>Mn(2+)</name>
        <dbReference type="ChEBI" id="CHEBI:29035"/>
    </cofactor>
</comment>
<dbReference type="Pfam" id="PF00180">
    <property type="entry name" value="Iso_dh"/>
    <property type="match status" value="1"/>
</dbReference>
<sequence length="119" mass="12757">MCAGWWCTARRTPRSWREPWTGSSHPSLFEPVHGSAPDIAGRGIADPIGQIWSASMLLDHLGHPDAGAHLLGAIEEVLAAGPDEAPLTPDLHGRGTTVELGRAITVQVKERGRRARRGA</sequence>
<dbReference type="SUPFAM" id="SSF53659">
    <property type="entry name" value="Isocitrate/Isopropylmalate dehydrogenase-like"/>
    <property type="match status" value="1"/>
</dbReference>
<evidence type="ECO:0000256" key="1">
    <source>
        <dbReference type="ARBA" id="ARBA00001936"/>
    </source>
</evidence>
<dbReference type="AlphaFoldDB" id="A0A4R4WER2"/>
<gene>
    <name evidence="8" type="ORF">E1292_03830</name>
</gene>
<dbReference type="Gene3D" id="3.40.718.10">
    <property type="entry name" value="Isopropylmalate Dehydrogenase"/>
    <property type="match status" value="1"/>
</dbReference>
<keyword evidence="5" id="KW-0520">NAD</keyword>
<dbReference type="PANTHER" id="PTHR43275">
    <property type="entry name" value="D-MALATE DEHYDROGENASE [DECARBOXYLATING]"/>
    <property type="match status" value="1"/>
</dbReference>
<organism evidence="8 9">
    <name type="scientific">Nonomuraea deserti</name>
    <dbReference type="NCBI Taxonomy" id="1848322"/>
    <lineage>
        <taxon>Bacteria</taxon>
        <taxon>Bacillati</taxon>
        <taxon>Actinomycetota</taxon>
        <taxon>Actinomycetes</taxon>
        <taxon>Streptosporangiales</taxon>
        <taxon>Streptosporangiaceae</taxon>
        <taxon>Nonomuraea</taxon>
    </lineage>
</organism>
<evidence type="ECO:0000256" key="3">
    <source>
        <dbReference type="ARBA" id="ARBA00022723"/>
    </source>
</evidence>
<keyword evidence="9" id="KW-1185">Reference proteome</keyword>
<evidence type="ECO:0000256" key="6">
    <source>
        <dbReference type="ARBA" id="ARBA00023211"/>
    </source>
</evidence>
<name>A0A4R4WER2_9ACTN</name>
<proteinExistence type="predicted"/>
<accession>A0A4R4WER2</accession>
<keyword evidence="3" id="KW-0479">Metal-binding</keyword>
<evidence type="ECO:0000259" key="7">
    <source>
        <dbReference type="Pfam" id="PF00180"/>
    </source>
</evidence>
<dbReference type="GO" id="GO:0046872">
    <property type="term" value="F:metal ion binding"/>
    <property type="evidence" value="ECO:0007669"/>
    <property type="project" value="UniProtKB-KW"/>
</dbReference>
<comment type="cofactor">
    <cofactor evidence="2">
        <name>Mg(2+)</name>
        <dbReference type="ChEBI" id="CHEBI:18420"/>
    </cofactor>
</comment>
<dbReference type="GO" id="GO:0016491">
    <property type="term" value="F:oxidoreductase activity"/>
    <property type="evidence" value="ECO:0007669"/>
    <property type="project" value="UniProtKB-KW"/>
</dbReference>
<evidence type="ECO:0000256" key="4">
    <source>
        <dbReference type="ARBA" id="ARBA00023002"/>
    </source>
</evidence>
<feature type="domain" description="Isopropylmalate dehydrogenase-like" evidence="7">
    <location>
        <begin position="24"/>
        <end position="103"/>
    </location>
</feature>